<dbReference type="PROSITE" id="PS50076">
    <property type="entry name" value="DNAJ_2"/>
    <property type="match status" value="1"/>
</dbReference>
<dbReference type="InterPro" id="IPR018253">
    <property type="entry name" value="DnaJ_domain_CS"/>
</dbReference>
<dbReference type="InterPro" id="IPR008971">
    <property type="entry name" value="HSP40/DnaJ_pept-bd"/>
</dbReference>
<dbReference type="FunFam" id="1.10.287.110:FF:000034">
    <property type="entry name" value="Chaperone protein DnaJ"/>
    <property type="match status" value="1"/>
</dbReference>
<dbReference type="GO" id="GO:0051082">
    <property type="term" value="F:unfolded protein binding"/>
    <property type="evidence" value="ECO:0007669"/>
    <property type="project" value="InterPro"/>
</dbReference>
<dbReference type="Proteomes" id="UP000008922">
    <property type="component" value="Chromosome"/>
</dbReference>
<evidence type="ECO:0000259" key="6">
    <source>
        <dbReference type="PROSITE" id="PS50076"/>
    </source>
</evidence>
<keyword evidence="1" id="KW-0479">Metal-binding</keyword>
<dbReference type="PANTHER" id="PTHR43096">
    <property type="entry name" value="DNAJ HOMOLOG 1, MITOCHONDRIAL-RELATED"/>
    <property type="match status" value="1"/>
</dbReference>
<evidence type="ECO:0000256" key="3">
    <source>
        <dbReference type="ARBA" id="ARBA00022771"/>
    </source>
</evidence>
<dbReference type="GO" id="GO:0005737">
    <property type="term" value="C:cytoplasm"/>
    <property type="evidence" value="ECO:0007669"/>
    <property type="project" value="TreeGrafter"/>
</dbReference>
<dbReference type="GO" id="GO:0042026">
    <property type="term" value="P:protein refolding"/>
    <property type="evidence" value="ECO:0007669"/>
    <property type="project" value="TreeGrafter"/>
</dbReference>
<dbReference type="SUPFAM" id="SSF46565">
    <property type="entry name" value="Chaperone J-domain"/>
    <property type="match status" value="1"/>
</dbReference>
<dbReference type="FunFam" id="2.60.260.20:FF:000005">
    <property type="entry name" value="Chaperone protein dnaJ 1, mitochondrial"/>
    <property type="match status" value="1"/>
</dbReference>
<dbReference type="PROSITE" id="PS00636">
    <property type="entry name" value="DNAJ_1"/>
    <property type="match status" value="1"/>
</dbReference>
<dbReference type="Pfam" id="PF00226">
    <property type="entry name" value="DnaJ"/>
    <property type="match status" value="1"/>
</dbReference>
<sequence length="312" mass="35055">MKGMEYKDYYQILGVNRNASDDEIKRAFRKLALKYHPDRNPGNKQAEEKFKEINEAYEVLSDPEKRRRYDQLGDSYFRWQQSGAPGGFDWSQWVSQPAGGVRVEVGDLDDLFGGSFSEFFQSIFGGYARSAGTATAGTRTRTRTARPAPVEYPIQITFEEAYRGGERTLDIDGRRVQVKIPAGADNGTKIRMAGMGQVMPDGTRGDLYLVVEITPDPRFERKGHDIYTEFDLDLYTAVLGGEARLQTPEGAVLLTIPAGTQPGQTFRLAGRGMPYLKNPSQRGDLYARAKVSLPRHLTPEQRALFEQLARLK</sequence>
<dbReference type="AlphaFoldDB" id="E8MZR2"/>
<dbReference type="InParanoid" id="E8MZR2"/>
<evidence type="ECO:0000256" key="4">
    <source>
        <dbReference type="ARBA" id="ARBA00022833"/>
    </source>
</evidence>
<dbReference type="RefSeq" id="WP_013560965.1">
    <property type="nucleotide sequence ID" value="NC_014960.1"/>
</dbReference>
<evidence type="ECO:0000256" key="5">
    <source>
        <dbReference type="ARBA" id="ARBA00023186"/>
    </source>
</evidence>
<keyword evidence="3" id="KW-0863">Zinc-finger</keyword>
<evidence type="ECO:0000256" key="2">
    <source>
        <dbReference type="ARBA" id="ARBA00022737"/>
    </source>
</evidence>
<dbReference type="PANTHER" id="PTHR43096:SF52">
    <property type="entry name" value="DNAJ HOMOLOG 1, MITOCHONDRIAL-RELATED"/>
    <property type="match status" value="1"/>
</dbReference>
<protein>
    <recommendedName>
        <fullName evidence="6">J domain-containing protein</fullName>
    </recommendedName>
</protein>
<keyword evidence="8" id="KW-1185">Reference proteome</keyword>
<keyword evidence="4" id="KW-0862">Zinc</keyword>
<accession>E8MZR2</accession>
<dbReference type="InterPro" id="IPR036869">
    <property type="entry name" value="J_dom_sf"/>
</dbReference>
<dbReference type="CDD" id="cd10747">
    <property type="entry name" value="DnaJ_C"/>
    <property type="match status" value="1"/>
</dbReference>
<dbReference type="SMART" id="SM00271">
    <property type="entry name" value="DnaJ"/>
    <property type="match status" value="1"/>
</dbReference>
<gene>
    <name evidence="7" type="ordered locus">ANT_25840</name>
</gene>
<dbReference type="Pfam" id="PF01556">
    <property type="entry name" value="DnaJ_C"/>
    <property type="match status" value="1"/>
</dbReference>
<evidence type="ECO:0000256" key="1">
    <source>
        <dbReference type="ARBA" id="ARBA00022723"/>
    </source>
</evidence>
<dbReference type="GO" id="GO:0008270">
    <property type="term" value="F:zinc ion binding"/>
    <property type="evidence" value="ECO:0007669"/>
    <property type="project" value="UniProtKB-KW"/>
</dbReference>
<dbReference type="EMBL" id="AP012029">
    <property type="protein sequence ID" value="BAJ64610.1"/>
    <property type="molecule type" value="Genomic_DNA"/>
</dbReference>
<dbReference type="Gene3D" id="2.60.260.20">
    <property type="entry name" value="Urease metallochaperone UreE, N-terminal domain"/>
    <property type="match status" value="2"/>
</dbReference>
<dbReference type="InterPro" id="IPR002939">
    <property type="entry name" value="DnaJ_C"/>
</dbReference>
<dbReference type="PRINTS" id="PR00625">
    <property type="entry name" value="JDOMAIN"/>
</dbReference>
<keyword evidence="5" id="KW-0143">Chaperone</keyword>
<feature type="domain" description="J" evidence="6">
    <location>
        <begin position="8"/>
        <end position="73"/>
    </location>
</feature>
<dbReference type="KEGG" id="atm:ANT_25840"/>
<dbReference type="InterPro" id="IPR001623">
    <property type="entry name" value="DnaJ_domain"/>
</dbReference>
<evidence type="ECO:0000313" key="7">
    <source>
        <dbReference type="EMBL" id="BAJ64610.1"/>
    </source>
</evidence>
<keyword evidence="2" id="KW-0677">Repeat</keyword>
<evidence type="ECO:0000313" key="8">
    <source>
        <dbReference type="Proteomes" id="UP000008922"/>
    </source>
</evidence>
<dbReference type="SUPFAM" id="SSF49493">
    <property type="entry name" value="HSP40/DnaJ peptide-binding domain"/>
    <property type="match status" value="2"/>
</dbReference>
<dbReference type="eggNOG" id="COG0484">
    <property type="taxonomic scope" value="Bacteria"/>
</dbReference>
<organism evidence="7 8">
    <name type="scientific">Anaerolinea thermophila (strain DSM 14523 / JCM 11388 / NBRC 100420 / UNI-1)</name>
    <dbReference type="NCBI Taxonomy" id="926569"/>
    <lineage>
        <taxon>Bacteria</taxon>
        <taxon>Bacillati</taxon>
        <taxon>Chloroflexota</taxon>
        <taxon>Anaerolineae</taxon>
        <taxon>Anaerolineales</taxon>
        <taxon>Anaerolineaceae</taxon>
        <taxon>Anaerolinea</taxon>
    </lineage>
</organism>
<dbReference type="HOGENOM" id="CLU_017633_0_0_0"/>
<reference evidence="7 8" key="1">
    <citation type="submission" date="2010-12" db="EMBL/GenBank/DDBJ databases">
        <title>Whole genome sequence of Anaerolinea thermophila UNI-1.</title>
        <authorList>
            <person name="Narita-Yamada S."/>
            <person name="Kishi E."/>
            <person name="Watanabe Y."/>
            <person name="Takasaki K."/>
            <person name="Ankai A."/>
            <person name="Oguchi A."/>
            <person name="Fukui S."/>
            <person name="Takahashi M."/>
            <person name="Yashiro I."/>
            <person name="Hosoyama A."/>
            <person name="Sekiguchi Y."/>
            <person name="Hanada S."/>
            <person name="Fujita N."/>
        </authorList>
    </citation>
    <scope>NUCLEOTIDE SEQUENCE [LARGE SCALE GENOMIC DNA]</scope>
    <source>
        <strain evidence="8">DSM 14523 / JCM 11388 / NBRC 100420 / UNI-1</strain>
    </source>
</reference>
<name>E8MZR2_ANATU</name>
<dbReference type="CDD" id="cd06257">
    <property type="entry name" value="DnaJ"/>
    <property type="match status" value="1"/>
</dbReference>
<dbReference type="STRING" id="926569.ANT_25840"/>
<proteinExistence type="predicted"/>
<dbReference type="Gene3D" id="1.10.287.110">
    <property type="entry name" value="DnaJ domain"/>
    <property type="match status" value="1"/>
</dbReference>